<evidence type="ECO:0000259" key="1">
    <source>
        <dbReference type="Pfam" id="PF06985"/>
    </source>
</evidence>
<dbReference type="AlphaFoldDB" id="A0A8H5NLP7"/>
<feature type="non-terminal residue" evidence="2">
    <location>
        <position position="1"/>
    </location>
</feature>
<reference evidence="2 3" key="1">
    <citation type="submission" date="2020-05" db="EMBL/GenBank/DDBJ databases">
        <title>Identification and distribution of gene clusters putatively required for synthesis of sphingolipid metabolism inhibitors in phylogenetically diverse species of the filamentous fungus Fusarium.</title>
        <authorList>
            <person name="Kim H.-S."/>
            <person name="Busman M."/>
            <person name="Brown D.W."/>
            <person name="Divon H."/>
            <person name="Uhlig S."/>
            <person name="Proctor R.H."/>
        </authorList>
    </citation>
    <scope>NUCLEOTIDE SEQUENCE [LARGE SCALE GENOMIC DNA]</scope>
    <source>
        <strain evidence="2 3">NRRL 25211</strain>
    </source>
</reference>
<dbReference type="EMBL" id="JAAOAR010001243">
    <property type="protein sequence ID" value="KAF5569273.1"/>
    <property type="molecule type" value="Genomic_DNA"/>
</dbReference>
<evidence type="ECO:0000313" key="2">
    <source>
        <dbReference type="EMBL" id="KAF5569273.1"/>
    </source>
</evidence>
<dbReference type="PANTHER" id="PTHR10622:SF12">
    <property type="entry name" value="HET DOMAIN-CONTAINING PROTEIN"/>
    <property type="match status" value="1"/>
</dbReference>
<accession>A0A8H5NLP7</accession>
<dbReference type="Pfam" id="PF06985">
    <property type="entry name" value="HET"/>
    <property type="match status" value="2"/>
</dbReference>
<name>A0A8H5NLP7_9HYPO</name>
<comment type="caution">
    <text evidence="2">The sequence shown here is derived from an EMBL/GenBank/DDBJ whole genome shotgun (WGS) entry which is preliminary data.</text>
</comment>
<protein>
    <submittedName>
        <fullName evidence="2">Beta transducin</fullName>
    </submittedName>
</protein>
<sequence>MWLINTQTYQLENFINPPHLYSILSHTWEADEVLFQDMKSLPYARSKAGWKKIQMTCEESRQANILHAWIDTCCIDKRSSAELSEAINSMFAWYQKSSEEIVKNHDDLSLFAWKQDSASYGIGVLRGYFANSPAEFGHWSNIDIIVNSFESGMEVTSKNVHMEGRVLRQEEYPRGIGHGVDYIFDLDVQHPDNKECSLGILLTSSSRNLTYFRFKPYELIKVPSIKDLFDAEDTYHDFEPDDLCWEEREEAERRSISIKKYISIQETREMGHYQKPVFKINWHEDVLKVLKSVNGQNTTGYIPSFECRQDSASHEDGTLTWVTDFELQLDPQHIVSLVLVTGLQWGPHDHRYPACFKRAKLLGQVFWAVLLGEGRSYVIYANEQSDNQPPTIEIRSETNEDNSSLMRQIKRMDHRRVQLKLGHGSLIRHRLVRLKDADAVSININRFNDSAASLLGLIAPAGLPDYACNLSTMSSDMFQYKPLEHLDSFRLLHLEPSPSHSSDLNGSLHHATLSDCDYDLIEPYTALSYVWGDASQKGAIHLGGSPKEITASLDAALRDLRDKSRVCRVWADALCIDQSNDAEKGVQVALMGRIYSTAHHTVIHLGKSPPGFEKLFTDLRAQSQTTMHGNISCLEQLSLTADEID</sequence>
<feature type="domain" description="Heterokaryon incompatibility" evidence="1">
    <location>
        <begin position="21"/>
        <end position="103"/>
    </location>
</feature>
<keyword evidence="3" id="KW-1185">Reference proteome</keyword>
<dbReference type="PANTHER" id="PTHR10622">
    <property type="entry name" value="HET DOMAIN-CONTAINING PROTEIN"/>
    <property type="match status" value="1"/>
</dbReference>
<organism evidence="2 3">
    <name type="scientific">Fusarium pseudoanthophilum</name>
    <dbReference type="NCBI Taxonomy" id="48495"/>
    <lineage>
        <taxon>Eukaryota</taxon>
        <taxon>Fungi</taxon>
        <taxon>Dikarya</taxon>
        <taxon>Ascomycota</taxon>
        <taxon>Pezizomycotina</taxon>
        <taxon>Sordariomycetes</taxon>
        <taxon>Hypocreomycetidae</taxon>
        <taxon>Hypocreales</taxon>
        <taxon>Nectriaceae</taxon>
        <taxon>Fusarium</taxon>
        <taxon>Fusarium fujikuroi species complex</taxon>
    </lineage>
</organism>
<dbReference type="InterPro" id="IPR010730">
    <property type="entry name" value="HET"/>
</dbReference>
<proteinExistence type="predicted"/>
<feature type="domain" description="Heterokaryon incompatibility" evidence="1">
    <location>
        <begin position="524"/>
        <end position="610"/>
    </location>
</feature>
<gene>
    <name evidence="2" type="ORF">FPANT_13931</name>
</gene>
<dbReference type="Proteomes" id="UP000544095">
    <property type="component" value="Unassembled WGS sequence"/>
</dbReference>
<evidence type="ECO:0000313" key="3">
    <source>
        <dbReference type="Proteomes" id="UP000544095"/>
    </source>
</evidence>